<proteinExistence type="predicted"/>
<keyword evidence="2" id="KW-1185">Reference proteome</keyword>
<gene>
    <name evidence="1" type="ORF">ACFODV_15410</name>
</gene>
<dbReference type="Proteomes" id="UP001595386">
    <property type="component" value="Unassembled WGS sequence"/>
</dbReference>
<dbReference type="RefSeq" id="WP_379761008.1">
    <property type="nucleotide sequence ID" value="NZ_JBHRSQ010000036.1"/>
</dbReference>
<organism evidence="1 2">
    <name type="scientific">Halomonas tibetensis</name>
    <dbReference type="NCBI Taxonomy" id="2259590"/>
    <lineage>
        <taxon>Bacteria</taxon>
        <taxon>Pseudomonadati</taxon>
        <taxon>Pseudomonadota</taxon>
        <taxon>Gammaproteobacteria</taxon>
        <taxon>Oceanospirillales</taxon>
        <taxon>Halomonadaceae</taxon>
        <taxon>Halomonas</taxon>
    </lineage>
</organism>
<protein>
    <submittedName>
        <fullName evidence="1">Uncharacterized protein</fullName>
    </submittedName>
</protein>
<reference evidence="2" key="1">
    <citation type="journal article" date="2019" name="Int. J. Syst. Evol. Microbiol.">
        <title>The Global Catalogue of Microorganisms (GCM) 10K type strain sequencing project: providing services to taxonomists for standard genome sequencing and annotation.</title>
        <authorList>
            <consortium name="The Broad Institute Genomics Platform"/>
            <consortium name="The Broad Institute Genome Sequencing Center for Infectious Disease"/>
            <person name="Wu L."/>
            <person name="Ma J."/>
        </authorList>
    </citation>
    <scope>NUCLEOTIDE SEQUENCE [LARGE SCALE GENOMIC DNA]</scope>
    <source>
        <strain evidence="2">KCTC 52660</strain>
    </source>
</reference>
<evidence type="ECO:0000313" key="2">
    <source>
        <dbReference type="Proteomes" id="UP001595386"/>
    </source>
</evidence>
<comment type="caution">
    <text evidence="1">The sequence shown here is derived from an EMBL/GenBank/DDBJ whole genome shotgun (WGS) entry which is preliminary data.</text>
</comment>
<accession>A0ABV7B7H5</accession>
<dbReference type="EMBL" id="JBHRSQ010000036">
    <property type="protein sequence ID" value="MFC2993407.1"/>
    <property type="molecule type" value="Genomic_DNA"/>
</dbReference>
<sequence length="518" mass="57742">MAGEDMFESDVDFVKSGRGHEIKWRLVTNHQNLMFMLSAGMIMPPNGFGKKYYQDTLSLLPGWVPLFPEALWKSAIVESVSEQNFLRPCYAELDLSRVSGGVKVLRSGCWEDAQFPDEVYGSEDLILVPAPLPISMISEVVFSSKVDKEFCDKDAQNFSNVPLEDFKTKTAVTPFKKTKLDSWPPPINGAEERHVELTLPDAFGGVVTLLSCLSNRDDVAMQLAGAFFHGTPDDEITHSFPMLLSSHAMFYSPDMAVEQHGASGALFRNISESLVRWREVSGNSSPKDIIMGVLETSNAGLEGKAKQAGERLMGDLRCIVQFPEKTLDELLKVHQKPLPRSLIIFFMNDSSLDLLEISNANINGYEFCGAAILFGITEGWMRMPTKLRESNDLHLIVPDYMAFLSHSLSGSSLKFGSLPDRPRSLREHFSETPSNKKSNNVALYVARACKWDCINTRIKLGKGEYKMLIDGSGASLILDGDVKAVQAEVDQEKFMAFLRSETDIPSRVENEARKMLRT</sequence>
<evidence type="ECO:0000313" key="1">
    <source>
        <dbReference type="EMBL" id="MFC2993407.1"/>
    </source>
</evidence>
<name>A0ABV7B7H5_9GAMM</name>